<reference evidence="2" key="1">
    <citation type="submission" date="2013-03" db="EMBL/GenBank/DDBJ databases">
        <title>The Genome Sequence of Anopheles minimus MINIMUS1.</title>
        <authorList>
            <consortium name="The Broad Institute Genomics Platform"/>
            <person name="Neafsey D.E."/>
            <person name="Walton C."/>
            <person name="Walker B."/>
            <person name="Young S.K."/>
            <person name="Zeng Q."/>
            <person name="Gargeya S."/>
            <person name="Fitzgerald M."/>
            <person name="Haas B."/>
            <person name="Abouelleil A."/>
            <person name="Allen A.W."/>
            <person name="Alvarado L."/>
            <person name="Arachchi H.M."/>
            <person name="Berlin A.M."/>
            <person name="Chapman S.B."/>
            <person name="Gainer-Dewar J."/>
            <person name="Goldberg J."/>
            <person name="Griggs A."/>
            <person name="Gujja S."/>
            <person name="Hansen M."/>
            <person name="Howarth C."/>
            <person name="Imamovic A."/>
            <person name="Ireland A."/>
            <person name="Larimer J."/>
            <person name="McCowan C."/>
            <person name="Murphy C."/>
            <person name="Pearson M."/>
            <person name="Poon T.W."/>
            <person name="Priest M."/>
            <person name="Roberts A."/>
            <person name="Saif S."/>
            <person name="Shea T."/>
            <person name="Sisk P."/>
            <person name="Sykes S."/>
            <person name="Wortman J."/>
            <person name="Nusbaum C."/>
            <person name="Birren B."/>
        </authorList>
    </citation>
    <scope>NUCLEOTIDE SEQUENCE [LARGE SCALE GENOMIC DNA]</scope>
    <source>
        <strain evidence="2">MINIMUS1</strain>
    </source>
</reference>
<dbReference type="InterPro" id="IPR021109">
    <property type="entry name" value="Peptidase_aspartic_dom_sf"/>
</dbReference>
<accession>A0A182W6A1</accession>
<dbReference type="InterPro" id="IPR005312">
    <property type="entry name" value="DUF1759"/>
</dbReference>
<dbReference type="Gene3D" id="2.40.70.10">
    <property type="entry name" value="Acid Proteases"/>
    <property type="match status" value="1"/>
</dbReference>
<dbReference type="VEuPathDB" id="VectorBase:AMIN005867"/>
<dbReference type="AlphaFoldDB" id="A0A182W6A1"/>
<evidence type="ECO:0000313" key="2">
    <source>
        <dbReference type="Proteomes" id="UP000075920"/>
    </source>
</evidence>
<dbReference type="PANTHER" id="PTHR22954:SF3">
    <property type="entry name" value="PROTEIN CBG08539"/>
    <property type="match status" value="1"/>
</dbReference>
<dbReference type="Proteomes" id="UP000075920">
    <property type="component" value="Unassembled WGS sequence"/>
</dbReference>
<dbReference type="Pfam" id="PF03564">
    <property type="entry name" value="DUF1759"/>
    <property type="match status" value="1"/>
</dbReference>
<keyword evidence="2" id="KW-1185">Reference proteome</keyword>
<dbReference type="EnsemblMetazoa" id="AMIN005867-RA">
    <property type="protein sequence ID" value="AMIN005867-PA"/>
    <property type="gene ID" value="AMIN005867"/>
</dbReference>
<dbReference type="STRING" id="112268.A0A182W6A1"/>
<reference evidence="1" key="2">
    <citation type="submission" date="2020-05" db="UniProtKB">
        <authorList>
            <consortium name="EnsemblMetazoa"/>
        </authorList>
    </citation>
    <scope>IDENTIFICATION</scope>
    <source>
        <strain evidence="1">MINIMUS1</strain>
    </source>
</reference>
<dbReference type="PANTHER" id="PTHR22954">
    <property type="entry name" value="RETROVIRAL PROTEASE-RELATED"/>
    <property type="match status" value="1"/>
</dbReference>
<evidence type="ECO:0008006" key="3">
    <source>
        <dbReference type="Google" id="ProtNLM"/>
    </source>
</evidence>
<evidence type="ECO:0000313" key="1">
    <source>
        <dbReference type="EnsemblMetazoa" id="AMIN005867-PA"/>
    </source>
</evidence>
<sequence length="341" mass="38245">MEVPLASASKCEMRSVILWKAYEAAQTKLETLEEDDKVLTDLSHQRNEFYIKHCDAKGFLTSNLPHVLPFPNDAESGKMKSTSNVRLPKLDLPTFDGNTTDWISFKHRFVSMIDKAEDMPDVVKLQYLLSVLKGEVSKRFQHVQLTADNYSSTWKALLERYDNKRVLKREYFKPLFSILPMKNDTIEELRRVSDEFTRLTQGMSPLKEAIDPVGQNPTSDNIVAATTAASKNTTVSLQTALVQVVDDDGSSFDARALLDSGSMPNFISTALANRLTNRKRNASVSIVGIGLGTNHVQEAVDVIIASKTQRFSRKLNFLVLDAPTSQLPTMEVNTNDLRIED</sequence>
<proteinExistence type="predicted"/>
<name>A0A182W6A1_9DIPT</name>
<protein>
    <recommendedName>
        <fullName evidence="3">Peptidase A2 domain-containing protein</fullName>
    </recommendedName>
</protein>
<organism evidence="1 2">
    <name type="scientific">Anopheles minimus</name>
    <dbReference type="NCBI Taxonomy" id="112268"/>
    <lineage>
        <taxon>Eukaryota</taxon>
        <taxon>Metazoa</taxon>
        <taxon>Ecdysozoa</taxon>
        <taxon>Arthropoda</taxon>
        <taxon>Hexapoda</taxon>
        <taxon>Insecta</taxon>
        <taxon>Pterygota</taxon>
        <taxon>Neoptera</taxon>
        <taxon>Endopterygota</taxon>
        <taxon>Diptera</taxon>
        <taxon>Nematocera</taxon>
        <taxon>Culicoidea</taxon>
        <taxon>Culicidae</taxon>
        <taxon>Anophelinae</taxon>
        <taxon>Anopheles</taxon>
    </lineage>
</organism>